<dbReference type="AlphaFoldDB" id="A0A7W7MRX6"/>
<organism evidence="1 2">
    <name type="scientific">Actinoplanes digitatis</name>
    <dbReference type="NCBI Taxonomy" id="1868"/>
    <lineage>
        <taxon>Bacteria</taxon>
        <taxon>Bacillati</taxon>
        <taxon>Actinomycetota</taxon>
        <taxon>Actinomycetes</taxon>
        <taxon>Micromonosporales</taxon>
        <taxon>Micromonosporaceae</taxon>
        <taxon>Actinoplanes</taxon>
    </lineage>
</organism>
<accession>A0A7W7MRX6</accession>
<evidence type="ECO:0000313" key="2">
    <source>
        <dbReference type="Proteomes" id="UP000578112"/>
    </source>
</evidence>
<evidence type="ECO:0000313" key="1">
    <source>
        <dbReference type="EMBL" id="MBB4764167.1"/>
    </source>
</evidence>
<dbReference type="EMBL" id="JACHNH010000001">
    <property type="protein sequence ID" value="MBB4764167.1"/>
    <property type="molecule type" value="Genomic_DNA"/>
</dbReference>
<sequence length="140" mass="14651">MVAAMDAGRRPRRERPIDRLAGRKLEYVRLGHVVVLNFSGGLQVLIETPARLTGPGGRFDVEPGEKPSDVLAMLLGDVVTAARATDAGELRIAFGSGSELSVGVDVDFESWAVAGPGGLLIVCLAGGELAVWGEAGRARD</sequence>
<dbReference type="InterPro" id="IPR046179">
    <property type="entry name" value="DUF6188"/>
</dbReference>
<protein>
    <submittedName>
        <fullName evidence="1">Uncharacterized protein</fullName>
    </submittedName>
</protein>
<name>A0A7W7MRX6_9ACTN</name>
<reference evidence="1 2" key="1">
    <citation type="submission" date="2020-08" db="EMBL/GenBank/DDBJ databases">
        <title>Sequencing the genomes of 1000 actinobacteria strains.</title>
        <authorList>
            <person name="Klenk H.-P."/>
        </authorList>
    </citation>
    <scope>NUCLEOTIDE SEQUENCE [LARGE SCALE GENOMIC DNA]</scope>
    <source>
        <strain evidence="1 2">DSM 43149</strain>
    </source>
</reference>
<dbReference type="RefSeq" id="WP_184995387.1">
    <property type="nucleotide sequence ID" value="NZ_BOMK01000069.1"/>
</dbReference>
<dbReference type="Pfam" id="PF19686">
    <property type="entry name" value="DUF6188"/>
    <property type="match status" value="1"/>
</dbReference>
<keyword evidence="2" id="KW-1185">Reference proteome</keyword>
<gene>
    <name evidence="1" type="ORF">BJ971_004723</name>
</gene>
<proteinExistence type="predicted"/>
<dbReference type="Proteomes" id="UP000578112">
    <property type="component" value="Unassembled WGS sequence"/>
</dbReference>
<comment type="caution">
    <text evidence="1">The sequence shown here is derived from an EMBL/GenBank/DDBJ whole genome shotgun (WGS) entry which is preliminary data.</text>
</comment>